<sequence>MSLLLATRPTPAVSAPNRPDRRTSRPAFVALTIAFSLILTGLILFHTAVPDIGGIGLLLDTAIPWFGLLVVPLFVMALLSRRRRTALIVLLPALVWGVVIGPGLVPLNWSAPAASTADGTHLTVASQNIEADSGTGATSAATLAATGADVIALEEMTSDDFDTISSTLAADYPYSYGVGTVGVWSKYPVINAQPLNLGLGWNRALAADVQTPQGLVSIYVIHAASARPGDVSARDSMLAALASTLPNDENSRVIAVGDFNAASTDRAMGGIEGQLTEANQSEGMLGSTWPASLPVTRLDHLLQRGMTVTSNTTLTAGDSDHRAILTSMNL</sequence>
<dbReference type="SUPFAM" id="SSF56219">
    <property type="entry name" value="DNase I-like"/>
    <property type="match status" value="1"/>
</dbReference>
<evidence type="ECO:0000256" key="2">
    <source>
        <dbReference type="SAM" id="Phobius"/>
    </source>
</evidence>
<dbReference type="AlphaFoldDB" id="A0A917F1H1"/>
<dbReference type="InterPro" id="IPR005135">
    <property type="entry name" value="Endo/exonuclease/phosphatase"/>
</dbReference>
<feature type="transmembrane region" description="Helical" evidence="2">
    <location>
        <begin position="86"/>
        <end position="105"/>
    </location>
</feature>
<organism evidence="4 5">
    <name type="scientific">Subtercola lobariae</name>
    <dbReference type="NCBI Taxonomy" id="1588641"/>
    <lineage>
        <taxon>Bacteria</taxon>
        <taxon>Bacillati</taxon>
        <taxon>Actinomycetota</taxon>
        <taxon>Actinomycetes</taxon>
        <taxon>Micrococcales</taxon>
        <taxon>Microbacteriaceae</taxon>
        <taxon>Subtercola</taxon>
    </lineage>
</organism>
<evidence type="ECO:0000256" key="1">
    <source>
        <dbReference type="SAM" id="MobiDB-lite"/>
    </source>
</evidence>
<evidence type="ECO:0000313" key="5">
    <source>
        <dbReference type="Proteomes" id="UP000598775"/>
    </source>
</evidence>
<dbReference type="GO" id="GO:0003824">
    <property type="term" value="F:catalytic activity"/>
    <property type="evidence" value="ECO:0007669"/>
    <property type="project" value="InterPro"/>
</dbReference>
<keyword evidence="5" id="KW-1185">Reference proteome</keyword>
<dbReference type="Pfam" id="PF03372">
    <property type="entry name" value="Exo_endo_phos"/>
    <property type="match status" value="1"/>
</dbReference>
<reference evidence="4 5" key="1">
    <citation type="journal article" date="2014" name="Int. J. Syst. Evol. Microbiol.">
        <title>Complete genome sequence of Corynebacterium casei LMG S-19264T (=DSM 44701T), isolated from a smear-ripened cheese.</title>
        <authorList>
            <consortium name="US DOE Joint Genome Institute (JGI-PGF)"/>
            <person name="Walter F."/>
            <person name="Albersmeier A."/>
            <person name="Kalinowski J."/>
            <person name="Ruckert C."/>
        </authorList>
    </citation>
    <scope>NUCLEOTIDE SEQUENCE [LARGE SCALE GENOMIC DNA]</scope>
    <source>
        <strain evidence="4 5">CGMCC 1.12976</strain>
    </source>
</reference>
<dbReference type="Gene3D" id="3.60.10.10">
    <property type="entry name" value="Endonuclease/exonuclease/phosphatase"/>
    <property type="match status" value="1"/>
</dbReference>
<keyword evidence="2" id="KW-0472">Membrane</keyword>
<protein>
    <submittedName>
        <fullName evidence="4">Membrane protein</fullName>
    </submittedName>
</protein>
<accession>A0A917F1H1</accession>
<evidence type="ECO:0000313" key="4">
    <source>
        <dbReference type="EMBL" id="GGF38934.1"/>
    </source>
</evidence>
<keyword evidence="2" id="KW-1133">Transmembrane helix</keyword>
<feature type="transmembrane region" description="Helical" evidence="2">
    <location>
        <begin position="27"/>
        <end position="49"/>
    </location>
</feature>
<gene>
    <name evidence="4" type="ORF">GCM10011399_34770</name>
</gene>
<feature type="transmembrane region" description="Helical" evidence="2">
    <location>
        <begin position="55"/>
        <end position="79"/>
    </location>
</feature>
<feature type="domain" description="Endonuclease/exonuclease/phosphatase" evidence="3">
    <location>
        <begin position="128"/>
        <end position="321"/>
    </location>
</feature>
<keyword evidence="2" id="KW-0812">Transmembrane</keyword>
<feature type="region of interest" description="Disordered" evidence="1">
    <location>
        <begin position="1"/>
        <end position="21"/>
    </location>
</feature>
<dbReference type="InterPro" id="IPR036691">
    <property type="entry name" value="Endo/exonu/phosph_ase_sf"/>
</dbReference>
<dbReference type="RefSeq" id="WP_188680626.1">
    <property type="nucleotide sequence ID" value="NZ_BMGP01000007.1"/>
</dbReference>
<evidence type="ECO:0000259" key="3">
    <source>
        <dbReference type="Pfam" id="PF03372"/>
    </source>
</evidence>
<name>A0A917F1H1_9MICO</name>
<dbReference type="Proteomes" id="UP000598775">
    <property type="component" value="Unassembled WGS sequence"/>
</dbReference>
<comment type="caution">
    <text evidence="4">The sequence shown here is derived from an EMBL/GenBank/DDBJ whole genome shotgun (WGS) entry which is preliminary data.</text>
</comment>
<dbReference type="EMBL" id="BMGP01000007">
    <property type="protein sequence ID" value="GGF38934.1"/>
    <property type="molecule type" value="Genomic_DNA"/>
</dbReference>
<proteinExistence type="predicted"/>